<dbReference type="EMBL" id="CP001230">
    <property type="protein sequence ID" value="ACO03136.1"/>
    <property type="molecule type" value="Genomic_DNA"/>
</dbReference>
<proteinExistence type="predicted"/>
<dbReference type="RefSeq" id="WP_012675375.1">
    <property type="nucleotide sequence ID" value="NC_012440.1"/>
</dbReference>
<evidence type="ECO:0000313" key="2">
    <source>
        <dbReference type="Proteomes" id="UP000001366"/>
    </source>
</evidence>
<dbReference type="HOGENOM" id="CLU_2143482_0_0_0"/>
<evidence type="ECO:0000313" key="1">
    <source>
        <dbReference type="EMBL" id="ACO03136.1"/>
    </source>
</evidence>
<dbReference type="STRING" id="123214.PERMA_1155"/>
<reference evidence="1 2" key="1">
    <citation type="journal article" date="2009" name="J. Bacteriol.">
        <title>Complete and draft genome sequences of six members of the Aquificales.</title>
        <authorList>
            <person name="Reysenbach A.L."/>
            <person name="Hamamura N."/>
            <person name="Podar M."/>
            <person name="Griffiths E."/>
            <person name="Ferreira S."/>
            <person name="Hochstein R."/>
            <person name="Heidelberg J."/>
            <person name="Johnson J."/>
            <person name="Mead D."/>
            <person name="Pohorille A."/>
            <person name="Sarmiento M."/>
            <person name="Schweighofer K."/>
            <person name="Seshadri R."/>
            <person name="Voytek M.A."/>
        </authorList>
    </citation>
    <scope>NUCLEOTIDE SEQUENCE [LARGE SCALE GENOMIC DNA]</scope>
    <source>
        <strain evidence="2">DSM 14350 / EX-H1</strain>
    </source>
</reference>
<dbReference type="AlphaFoldDB" id="C0QQJ1"/>
<sequence length="112" mass="13040">MKYLHIVLSVLFLFYSYSQGKIVSIPPYVASHIEKGDKAIGPIKILKKRDNYIVCFIFPNRVIINLNDAEIVGKKELKQGEKIYLIQKESGRFIIIPVEEENEEDHDIYKEN</sequence>
<dbReference type="PaxDb" id="123214-PERMA_1155"/>
<dbReference type="KEGG" id="pmx:PERMA_1155"/>
<protein>
    <submittedName>
        <fullName evidence="1">Uncharacterized protein</fullName>
    </submittedName>
</protein>
<dbReference type="Proteomes" id="UP000001366">
    <property type="component" value="Chromosome"/>
</dbReference>
<accession>C0QQJ1</accession>
<gene>
    <name evidence="1" type="ordered locus">PERMA_1155</name>
</gene>
<keyword evidence="2" id="KW-1185">Reference proteome</keyword>
<organism evidence="1 2">
    <name type="scientific">Persephonella marina (strain DSM 14350 / EX-H1)</name>
    <dbReference type="NCBI Taxonomy" id="123214"/>
    <lineage>
        <taxon>Bacteria</taxon>
        <taxon>Pseudomonadati</taxon>
        <taxon>Aquificota</taxon>
        <taxon>Aquificia</taxon>
        <taxon>Aquificales</taxon>
        <taxon>Hydrogenothermaceae</taxon>
        <taxon>Persephonella</taxon>
    </lineage>
</organism>
<name>C0QQJ1_PERMH</name>